<feature type="domain" description="NodB homology" evidence="3">
    <location>
        <begin position="252"/>
        <end position="461"/>
    </location>
</feature>
<dbReference type="OrthoDB" id="9778320at2"/>
<protein>
    <submittedName>
        <fullName evidence="4">Peptidoglycan/xylan/chitin deacetylase, PgdA/CDA1 family</fullName>
    </submittedName>
</protein>
<dbReference type="EMBL" id="FTOC01000025">
    <property type="protein sequence ID" value="SIS66669.1"/>
    <property type="molecule type" value="Genomic_DNA"/>
</dbReference>
<evidence type="ECO:0000313" key="5">
    <source>
        <dbReference type="Proteomes" id="UP000187608"/>
    </source>
</evidence>
<evidence type="ECO:0000259" key="3">
    <source>
        <dbReference type="PROSITE" id="PS51677"/>
    </source>
</evidence>
<dbReference type="SUPFAM" id="SSF88713">
    <property type="entry name" value="Glycoside hydrolase/deacetylase"/>
    <property type="match status" value="1"/>
</dbReference>
<evidence type="ECO:0000256" key="2">
    <source>
        <dbReference type="ARBA" id="ARBA00022729"/>
    </source>
</evidence>
<dbReference type="PROSITE" id="PS51677">
    <property type="entry name" value="NODB"/>
    <property type="match status" value="1"/>
</dbReference>
<organism evidence="4 5">
    <name type="scientific">Salimicrobium flavidum</name>
    <dbReference type="NCBI Taxonomy" id="570947"/>
    <lineage>
        <taxon>Bacteria</taxon>
        <taxon>Bacillati</taxon>
        <taxon>Bacillota</taxon>
        <taxon>Bacilli</taxon>
        <taxon>Bacillales</taxon>
        <taxon>Bacillaceae</taxon>
        <taxon>Salimicrobium</taxon>
    </lineage>
</organism>
<dbReference type="GO" id="GO:0005576">
    <property type="term" value="C:extracellular region"/>
    <property type="evidence" value="ECO:0007669"/>
    <property type="project" value="UniProtKB-SubCell"/>
</dbReference>
<dbReference type="CDD" id="cd10918">
    <property type="entry name" value="CE4_NodB_like_5s_6s"/>
    <property type="match status" value="1"/>
</dbReference>
<keyword evidence="5" id="KW-1185">Reference proteome</keyword>
<reference evidence="5" key="1">
    <citation type="submission" date="2017-01" db="EMBL/GenBank/DDBJ databases">
        <authorList>
            <person name="Varghese N."/>
            <person name="Submissions S."/>
        </authorList>
    </citation>
    <scope>NUCLEOTIDE SEQUENCE [LARGE SCALE GENOMIC DNA]</scope>
    <source>
        <strain evidence="5">DSM 23127</strain>
    </source>
</reference>
<dbReference type="InterPro" id="IPR011330">
    <property type="entry name" value="Glyco_hydro/deAcase_b/a-brl"/>
</dbReference>
<evidence type="ECO:0000313" key="4">
    <source>
        <dbReference type="EMBL" id="SIS66669.1"/>
    </source>
</evidence>
<dbReference type="RefSeq" id="WP_076560952.1">
    <property type="nucleotide sequence ID" value="NZ_FTOC01000025.1"/>
</dbReference>
<keyword evidence="2" id="KW-0732">Signal</keyword>
<sequence>MKKRVIAIVIALLVAGSSVIFWELLSKHNVQVGNASELEKDEAKNEGGDASNEVEQVSVKNMNLQKEIKKQQAVLEREGLDLEKRTSNYVITDNDLPVCRISKGDNGLKVYIGNGYETNSSIHKLISGITDIEPYVFDENLQKLARFNMDELRYDNVMFTSHDDTIFSIEFRSDEITESELTMDQVTEKGTTEIPVLTYHNFDTDPENLTGLTMHPETFEAQMNLLKENGFTTLTSGEVLKIYNQEMKMPEKPVMITMDDGYESNYKYAYPVLEELDMKATVFVMTDPIIDREEHPSRYPKLTWEQMQEMAWSNQVSVQTHTHDQHHRHEKFDDGGQILGPIKKDGELETQKEYERRVKEDLIQSKSVLEEHLLMPVRTLAYPFGDYNQTTEEIAEQVGIEMTLSTDFGANDIVKDPEPFLLKRVNVSGLRSYGNPGEVLKKIDRVLGMEAKTPETTISHN</sequence>
<dbReference type="PANTHER" id="PTHR34216">
    <property type="match status" value="1"/>
</dbReference>
<evidence type="ECO:0000256" key="1">
    <source>
        <dbReference type="ARBA" id="ARBA00004613"/>
    </source>
</evidence>
<dbReference type="Gene3D" id="3.20.20.370">
    <property type="entry name" value="Glycoside hydrolase/deacetylase"/>
    <property type="match status" value="1"/>
</dbReference>
<dbReference type="Pfam" id="PF01522">
    <property type="entry name" value="Polysacc_deac_1"/>
    <property type="match status" value="1"/>
</dbReference>
<comment type="subcellular location">
    <subcellularLocation>
        <location evidence="1">Secreted</location>
    </subcellularLocation>
</comment>
<accession>A0A1N7KYH1</accession>
<dbReference type="Proteomes" id="UP000187608">
    <property type="component" value="Unassembled WGS sequence"/>
</dbReference>
<dbReference type="AlphaFoldDB" id="A0A1N7KYH1"/>
<dbReference type="GO" id="GO:0016810">
    <property type="term" value="F:hydrolase activity, acting on carbon-nitrogen (but not peptide) bonds"/>
    <property type="evidence" value="ECO:0007669"/>
    <property type="project" value="InterPro"/>
</dbReference>
<dbReference type="GO" id="GO:0005975">
    <property type="term" value="P:carbohydrate metabolic process"/>
    <property type="evidence" value="ECO:0007669"/>
    <property type="project" value="InterPro"/>
</dbReference>
<dbReference type="InterPro" id="IPR002509">
    <property type="entry name" value="NODB_dom"/>
</dbReference>
<dbReference type="PANTHER" id="PTHR34216:SF3">
    <property type="entry name" value="POLY-BETA-1,6-N-ACETYL-D-GLUCOSAMINE N-DEACETYLASE"/>
    <property type="match status" value="1"/>
</dbReference>
<proteinExistence type="predicted"/>
<gene>
    <name evidence="4" type="ORF">SAMN05421687_1251</name>
</gene>
<dbReference type="InterPro" id="IPR051398">
    <property type="entry name" value="Polysacch_Deacetylase"/>
</dbReference>
<name>A0A1N7KYH1_9BACI</name>